<organism evidence="1 2">
    <name type="scientific">Clonostachys chloroleuca</name>
    <dbReference type="NCBI Taxonomy" id="1926264"/>
    <lineage>
        <taxon>Eukaryota</taxon>
        <taxon>Fungi</taxon>
        <taxon>Dikarya</taxon>
        <taxon>Ascomycota</taxon>
        <taxon>Pezizomycotina</taxon>
        <taxon>Sordariomycetes</taxon>
        <taxon>Hypocreomycetidae</taxon>
        <taxon>Hypocreales</taxon>
        <taxon>Bionectriaceae</taxon>
        <taxon>Clonostachys</taxon>
    </lineage>
</organism>
<protein>
    <submittedName>
        <fullName evidence="1">Uncharacterized protein</fullName>
    </submittedName>
</protein>
<sequence length="64" mass="7060">MGLGEPKNGQAWGALPLLHQYAFQPRAPERLMIDGLASYTASFRKGMVDDEWRGRSGNLIASLL</sequence>
<dbReference type="AlphaFoldDB" id="A0AA35VF25"/>
<evidence type="ECO:0000313" key="1">
    <source>
        <dbReference type="EMBL" id="CAI6101352.1"/>
    </source>
</evidence>
<name>A0AA35VF25_9HYPO</name>
<keyword evidence="2" id="KW-1185">Reference proteome</keyword>
<reference evidence="1" key="1">
    <citation type="submission" date="2023-01" db="EMBL/GenBank/DDBJ databases">
        <authorList>
            <person name="Piombo E."/>
        </authorList>
    </citation>
    <scope>NUCLEOTIDE SEQUENCE</scope>
</reference>
<dbReference type="Proteomes" id="UP001160390">
    <property type="component" value="Unassembled WGS sequence"/>
</dbReference>
<evidence type="ECO:0000313" key="2">
    <source>
        <dbReference type="Proteomes" id="UP001160390"/>
    </source>
</evidence>
<dbReference type="EMBL" id="CABFNP030001360">
    <property type="protein sequence ID" value="CAI6101352.1"/>
    <property type="molecule type" value="Genomic_DNA"/>
</dbReference>
<accession>A0AA35VF25</accession>
<comment type="caution">
    <text evidence="1">The sequence shown here is derived from an EMBL/GenBank/DDBJ whole genome shotgun (WGS) entry which is preliminary data.</text>
</comment>
<gene>
    <name evidence="1" type="ORF">CCHLO57077_00006579</name>
</gene>
<proteinExistence type="predicted"/>